<dbReference type="InterPro" id="IPR036909">
    <property type="entry name" value="Cyt_c-like_dom_sf"/>
</dbReference>
<dbReference type="PROSITE" id="PS51007">
    <property type="entry name" value="CYTC"/>
    <property type="match status" value="1"/>
</dbReference>
<evidence type="ECO:0000256" key="3">
    <source>
        <dbReference type="ARBA" id="ARBA00023004"/>
    </source>
</evidence>
<evidence type="ECO:0000256" key="2">
    <source>
        <dbReference type="ARBA" id="ARBA00022723"/>
    </source>
</evidence>
<dbReference type="Pfam" id="PF00034">
    <property type="entry name" value="Cytochrom_C"/>
    <property type="match status" value="1"/>
</dbReference>
<keyword evidence="2" id="KW-0479">Metal-binding</keyword>
<protein>
    <recommendedName>
        <fullName evidence="4">Cytochrome c domain-containing protein</fullName>
    </recommendedName>
</protein>
<keyword evidence="1" id="KW-0349">Heme</keyword>
<accession>A0A381Z021</accession>
<feature type="domain" description="Cytochrome c" evidence="4">
    <location>
        <begin position="107"/>
        <end position="218"/>
    </location>
</feature>
<name>A0A381Z021_9ZZZZ</name>
<evidence type="ECO:0000259" key="4">
    <source>
        <dbReference type="PROSITE" id="PS51007"/>
    </source>
</evidence>
<dbReference type="GO" id="GO:0009055">
    <property type="term" value="F:electron transfer activity"/>
    <property type="evidence" value="ECO:0007669"/>
    <property type="project" value="InterPro"/>
</dbReference>
<dbReference type="SUPFAM" id="SSF46626">
    <property type="entry name" value="Cytochrome c"/>
    <property type="match status" value="1"/>
</dbReference>
<dbReference type="Gene3D" id="1.10.760.10">
    <property type="entry name" value="Cytochrome c-like domain"/>
    <property type="match status" value="1"/>
</dbReference>
<dbReference type="GO" id="GO:0046872">
    <property type="term" value="F:metal ion binding"/>
    <property type="evidence" value="ECO:0007669"/>
    <property type="project" value="UniProtKB-KW"/>
</dbReference>
<dbReference type="PROSITE" id="PS51257">
    <property type="entry name" value="PROKAR_LIPOPROTEIN"/>
    <property type="match status" value="1"/>
</dbReference>
<sequence length="221" mass="24184">MKVNKITVCIFGALLVAAVSTGCYNSRTGEVNFGGAIHFELPAFPQTGSHAVQVFSEMHFSPAYRSQEVPRLLPPDGSVPVTGAEIKRLDLEQFKELSLTKDAMSAYDDGRASRLYQVNCQVCHGINLDGTGPITTLKSSRNDGSNALNKGSMPVDLNSERVRTLSDGEIFGYITWGGRAGLSAASRDKRSPAIMPQFGKLLSEDERWELVWFLRQRIGAE</sequence>
<gene>
    <name evidence="5" type="ORF">METZ01_LOCUS135393</name>
</gene>
<proteinExistence type="predicted"/>
<dbReference type="EMBL" id="UINC01019489">
    <property type="protein sequence ID" value="SVA82539.1"/>
    <property type="molecule type" value="Genomic_DNA"/>
</dbReference>
<evidence type="ECO:0000256" key="1">
    <source>
        <dbReference type="ARBA" id="ARBA00022617"/>
    </source>
</evidence>
<evidence type="ECO:0000313" key="5">
    <source>
        <dbReference type="EMBL" id="SVA82539.1"/>
    </source>
</evidence>
<dbReference type="InterPro" id="IPR009056">
    <property type="entry name" value="Cyt_c-like_dom"/>
</dbReference>
<organism evidence="5">
    <name type="scientific">marine metagenome</name>
    <dbReference type="NCBI Taxonomy" id="408172"/>
    <lineage>
        <taxon>unclassified sequences</taxon>
        <taxon>metagenomes</taxon>
        <taxon>ecological metagenomes</taxon>
    </lineage>
</organism>
<keyword evidence="3" id="KW-0408">Iron</keyword>
<dbReference type="AlphaFoldDB" id="A0A381Z021"/>
<reference evidence="5" key="1">
    <citation type="submission" date="2018-05" db="EMBL/GenBank/DDBJ databases">
        <authorList>
            <person name="Lanie J.A."/>
            <person name="Ng W.-L."/>
            <person name="Kazmierczak K.M."/>
            <person name="Andrzejewski T.M."/>
            <person name="Davidsen T.M."/>
            <person name="Wayne K.J."/>
            <person name="Tettelin H."/>
            <person name="Glass J.I."/>
            <person name="Rusch D."/>
            <person name="Podicherti R."/>
            <person name="Tsui H.-C.T."/>
            <person name="Winkler M.E."/>
        </authorList>
    </citation>
    <scope>NUCLEOTIDE SEQUENCE</scope>
</reference>
<dbReference type="GO" id="GO:0020037">
    <property type="term" value="F:heme binding"/>
    <property type="evidence" value="ECO:0007669"/>
    <property type="project" value="InterPro"/>
</dbReference>